<feature type="region of interest" description="Disordered" evidence="1">
    <location>
        <begin position="186"/>
        <end position="219"/>
    </location>
</feature>
<feature type="region of interest" description="Disordered" evidence="1">
    <location>
        <begin position="76"/>
        <end position="114"/>
    </location>
</feature>
<organism evidence="4">
    <name type="scientific">Streptomyces sp. NBC_00003</name>
    <dbReference type="NCBI Taxonomy" id="2903608"/>
    <lineage>
        <taxon>Bacteria</taxon>
        <taxon>Bacillati</taxon>
        <taxon>Actinomycetota</taxon>
        <taxon>Actinomycetes</taxon>
        <taxon>Kitasatosporales</taxon>
        <taxon>Streptomycetaceae</taxon>
        <taxon>Streptomyces</taxon>
    </lineage>
</organism>
<feature type="domain" description="Excalibur calcium-binding" evidence="3">
    <location>
        <begin position="221"/>
        <end position="257"/>
    </location>
</feature>
<keyword evidence="2" id="KW-1133">Transmembrane helix</keyword>
<proteinExistence type="predicted"/>
<feature type="transmembrane region" description="Helical" evidence="2">
    <location>
        <begin position="26"/>
        <end position="44"/>
    </location>
</feature>
<dbReference type="EMBL" id="CP108318">
    <property type="protein sequence ID" value="WTW64916.1"/>
    <property type="molecule type" value="Genomic_DNA"/>
</dbReference>
<dbReference type="InterPro" id="IPR008613">
    <property type="entry name" value="Excalibur_Ca-bd_domain"/>
</dbReference>
<keyword evidence="2" id="KW-0812">Transmembrane</keyword>
<dbReference type="SMART" id="SM00894">
    <property type="entry name" value="Excalibur"/>
    <property type="match status" value="1"/>
</dbReference>
<feature type="compositionally biased region" description="Low complexity" evidence="1">
    <location>
        <begin position="80"/>
        <end position="101"/>
    </location>
</feature>
<evidence type="ECO:0000313" key="4">
    <source>
        <dbReference type="EMBL" id="WTW64916.1"/>
    </source>
</evidence>
<name>A0AAU2VBT0_9ACTN</name>
<dbReference type="Pfam" id="PF05901">
    <property type="entry name" value="Excalibur"/>
    <property type="match status" value="1"/>
</dbReference>
<dbReference type="AlphaFoldDB" id="A0AAU2VBT0"/>
<evidence type="ECO:0000256" key="1">
    <source>
        <dbReference type="SAM" id="MobiDB-lite"/>
    </source>
</evidence>
<keyword evidence="2" id="KW-0472">Membrane</keyword>
<evidence type="ECO:0000259" key="3">
    <source>
        <dbReference type="SMART" id="SM00894"/>
    </source>
</evidence>
<protein>
    <submittedName>
        <fullName evidence="4">Excalibur calcium-binding domain-containing protein</fullName>
    </submittedName>
</protein>
<evidence type="ECO:0000256" key="2">
    <source>
        <dbReference type="SAM" id="Phobius"/>
    </source>
</evidence>
<feature type="region of interest" description="Disordered" evidence="1">
    <location>
        <begin position="233"/>
        <end position="258"/>
    </location>
</feature>
<gene>
    <name evidence="4" type="ORF">OG549_32070</name>
</gene>
<accession>A0AAU2VBT0</accession>
<feature type="compositionally biased region" description="Basic and acidic residues" evidence="1">
    <location>
        <begin position="246"/>
        <end position="258"/>
    </location>
</feature>
<sequence>MSFAQWSQQHPDAPAPSSGRWYTRPVVVILGLLLFPPFGIFAAFKSNWSPRAKWIASAASAIWFFALPAMTGNDTGSTGSAAAASRSASPSPAPSNKAVAPAPSPSPSPQAPNAIGETYHHIEEQVHRLVGIGVKAHSAYDDVALPAHYTDWKVCFQSPDAGTNLVSGSGQITTYLVAPGTSCPARLHSNLHPDPTPSTPEPDRRGTGDSSASGGGGESAYYPSCSAARAAGAAPIHRGQPGYRAGLDRDGDGIACDR</sequence>
<reference evidence="4" key="1">
    <citation type="submission" date="2022-10" db="EMBL/GenBank/DDBJ databases">
        <title>The complete genomes of actinobacterial strains from the NBC collection.</title>
        <authorList>
            <person name="Joergensen T.S."/>
            <person name="Alvarez Arevalo M."/>
            <person name="Sterndorff E.B."/>
            <person name="Faurdal D."/>
            <person name="Vuksanovic O."/>
            <person name="Mourched A.-S."/>
            <person name="Charusanti P."/>
            <person name="Shaw S."/>
            <person name="Blin K."/>
            <person name="Weber T."/>
        </authorList>
    </citation>
    <scope>NUCLEOTIDE SEQUENCE</scope>
    <source>
        <strain evidence="4">NBC_00003</strain>
    </source>
</reference>